<evidence type="ECO:0000313" key="1">
    <source>
        <dbReference type="EMBL" id="TMM51987.1"/>
    </source>
</evidence>
<dbReference type="RefSeq" id="WP_138660105.1">
    <property type="nucleotide sequence ID" value="NZ_VATY01000007.1"/>
</dbReference>
<gene>
    <name evidence="1" type="ORF">FEE95_21460</name>
</gene>
<accession>A0A5S3PDL1</accession>
<evidence type="ECO:0000313" key="2">
    <source>
        <dbReference type="Proteomes" id="UP000310314"/>
    </source>
</evidence>
<dbReference type="EMBL" id="VATY01000007">
    <property type="protein sequence ID" value="TMM51987.1"/>
    <property type="molecule type" value="Genomic_DNA"/>
</dbReference>
<comment type="caution">
    <text evidence="1">The sequence shown here is derived from an EMBL/GenBank/DDBJ whole genome shotgun (WGS) entry which is preliminary data.</text>
</comment>
<proteinExistence type="predicted"/>
<organism evidence="1 2">
    <name type="scientific">Maribacter algarum</name>
    <name type="common">ex Zhang et al. 2020</name>
    <dbReference type="NCBI Taxonomy" id="2578118"/>
    <lineage>
        <taxon>Bacteria</taxon>
        <taxon>Pseudomonadati</taxon>
        <taxon>Bacteroidota</taxon>
        <taxon>Flavobacteriia</taxon>
        <taxon>Flavobacteriales</taxon>
        <taxon>Flavobacteriaceae</taxon>
        <taxon>Maribacter</taxon>
    </lineage>
</organism>
<sequence>MKTDFYLLATYVQKIQLLAIRPHLDVIVGTGQWNFDLEDNDKVLRLHSNHSTKEKVIRFLKRNELFHKELHYLASEQFAHIGQVRPLSFYNQSKTNSYEIF</sequence>
<protein>
    <submittedName>
        <fullName evidence="1">Uncharacterized protein</fullName>
    </submittedName>
</protein>
<dbReference type="AlphaFoldDB" id="A0A5S3PDL1"/>
<dbReference type="OrthoDB" id="1036397at2"/>
<reference evidence="1 2" key="1">
    <citation type="submission" date="2019-05" db="EMBL/GenBank/DDBJ databases">
        <authorList>
            <person name="Zhang J.-Y."/>
            <person name="Feg X."/>
            <person name="Du Z.-J."/>
        </authorList>
    </citation>
    <scope>NUCLEOTIDE SEQUENCE [LARGE SCALE GENOMIC DNA]</scope>
    <source>
        <strain evidence="1 2">RZ26</strain>
    </source>
</reference>
<name>A0A5S3PDL1_9FLAO</name>
<keyword evidence="2" id="KW-1185">Reference proteome</keyword>
<dbReference type="Proteomes" id="UP000310314">
    <property type="component" value="Unassembled WGS sequence"/>
</dbReference>